<reference evidence="1 2" key="1">
    <citation type="submission" date="2019-01" db="EMBL/GenBank/DDBJ databases">
        <authorList>
            <person name="Brito A."/>
        </authorList>
    </citation>
    <scope>NUCLEOTIDE SEQUENCE [LARGE SCALE GENOMIC DNA]</scope>
    <source>
        <strain evidence="1">1</strain>
    </source>
</reference>
<name>A0A563VTW9_9CYAN</name>
<accession>A0A563VTW9</accession>
<organism evidence="1 2">
    <name type="scientific">Hyella patelloides LEGE 07179</name>
    <dbReference type="NCBI Taxonomy" id="945734"/>
    <lineage>
        <taxon>Bacteria</taxon>
        <taxon>Bacillati</taxon>
        <taxon>Cyanobacteriota</taxon>
        <taxon>Cyanophyceae</taxon>
        <taxon>Pleurocapsales</taxon>
        <taxon>Hyellaceae</taxon>
        <taxon>Hyella</taxon>
    </lineage>
</organism>
<dbReference type="Proteomes" id="UP000320055">
    <property type="component" value="Unassembled WGS sequence"/>
</dbReference>
<dbReference type="Gene3D" id="2.40.110.10">
    <property type="entry name" value="Butyryl-CoA Dehydrogenase, subunit A, domain 2"/>
    <property type="match status" value="1"/>
</dbReference>
<dbReference type="GO" id="GO:0016627">
    <property type="term" value="F:oxidoreductase activity, acting on the CH-CH group of donors"/>
    <property type="evidence" value="ECO:0007669"/>
    <property type="project" value="InterPro"/>
</dbReference>
<sequence>MQAEPKKWDALGLRGNQSGTLLVDNITIPAERAIGGPIN</sequence>
<protein>
    <submittedName>
        <fullName evidence="1">Uncharacterized protein</fullName>
    </submittedName>
</protein>
<keyword evidence="2" id="KW-1185">Reference proteome</keyword>
<gene>
    <name evidence="1" type="ORF">H1P_2990006</name>
</gene>
<dbReference type="EMBL" id="CAACVJ010000222">
    <property type="protein sequence ID" value="VEP14922.1"/>
    <property type="molecule type" value="Genomic_DNA"/>
</dbReference>
<dbReference type="InterPro" id="IPR046373">
    <property type="entry name" value="Acyl-CoA_Oxase/DH_mid-dom_sf"/>
</dbReference>
<evidence type="ECO:0000313" key="2">
    <source>
        <dbReference type="Proteomes" id="UP000320055"/>
    </source>
</evidence>
<proteinExistence type="predicted"/>
<dbReference type="AlphaFoldDB" id="A0A563VTW9"/>
<evidence type="ECO:0000313" key="1">
    <source>
        <dbReference type="EMBL" id="VEP14922.1"/>
    </source>
</evidence>